<accession>A0A8H4W5F5</accession>
<evidence type="ECO:0000256" key="5">
    <source>
        <dbReference type="ARBA" id="ARBA00023152"/>
    </source>
</evidence>
<dbReference type="GO" id="GO:0000015">
    <property type="term" value="C:phosphopyruvate hydratase complex"/>
    <property type="evidence" value="ECO:0007669"/>
    <property type="project" value="InterPro"/>
</dbReference>
<feature type="transmembrane region" description="Helical" evidence="7">
    <location>
        <begin position="20"/>
        <end position="41"/>
    </location>
</feature>
<dbReference type="Gene3D" id="3.20.20.120">
    <property type="entry name" value="Enolase-like C-terminal domain"/>
    <property type="match status" value="1"/>
</dbReference>
<dbReference type="PANTHER" id="PTHR11902:SF6">
    <property type="entry name" value="ENOLASE"/>
    <property type="match status" value="1"/>
</dbReference>
<dbReference type="Proteomes" id="UP000566819">
    <property type="component" value="Unassembled WGS sequence"/>
</dbReference>
<sequence>MDETQVFPPEYLAENRSHSLLVVAVLFIVLETLFISLFFTSRFRGNVPWGMDSYLMVPAFITCIIHPTASLYAIAHAGDGRHIVAITPEEFNTWLKLFVVAMFDYGPSVTFPKLSILCLYLRIFNTKPYRYSVYAIATILISTCLASWVAVFCLCTPYNYTWDKSIPGGHCIDQNKEFTWISFPNIVTDVAMVLLPLPVIWKLHTSRNQKIGLLISFLTFGLGLITSILRFVNFFEIDIFLDPTWSNITKKQSTSDSSGTENSTLPFGLELQEDLSASRPSDGNDQKGLIAHPPHEIREEINRVRKFQGVEHPNAGIHVRKEYSLSSVPRVVQNACDRLKTENKKIMGGKMVSNIAALAACQRLDANGNPALQITVTTSKGIYTSLTAVPSKKNLLSEPRDGFTHVQQAIHNIEHIIAPALIGKNFDLTKDLKKIDGFVTELAATAAEGGDSQAKTVLGKEERMGVSVACARAGADAAGVPLYEFVRQESFAAKAPYIMPVPFFTILNGDGVEYTIAPTGATNMASAIKMGTETYNSLKQALEDKLGQSATYTTPTGSFSNHQLLPLEALHLLATTIHSANHTGSISIGLNAASFTALNSQAKIDLYHELMTKYPITLLEDPFPEDEWESWSAFTASGKREGEEWKGVAMVDREVMGQERMQDARGRGVCNGVLLELDDFVNLSEVFAAANQAFSYGWGVFISHSGTETSDSFIADLAVGLRCGHLKAGAPARGENTTKYNRLLDIEEEITAKGEEIKYAGEEFRLSHGRPEESKVPFNVYGY</sequence>
<keyword evidence="7" id="KW-1133">Transmembrane helix</keyword>
<dbReference type="EMBL" id="JAAMPI010000151">
    <property type="protein sequence ID" value="KAF4634933.1"/>
    <property type="molecule type" value="Genomic_DNA"/>
</dbReference>
<dbReference type="InterPro" id="IPR049326">
    <property type="entry name" value="Rhodopsin_dom_fungi"/>
</dbReference>
<dbReference type="GO" id="GO:0000287">
    <property type="term" value="F:magnesium ion binding"/>
    <property type="evidence" value="ECO:0007669"/>
    <property type="project" value="InterPro"/>
</dbReference>
<keyword evidence="6" id="KW-0456">Lyase</keyword>
<comment type="cofactor">
    <cofactor evidence="1">
        <name>Mg(2+)</name>
        <dbReference type="ChEBI" id="CHEBI:18420"/>
    </cofactor>
</comment>
<dbReference type="PANTHER" id="PTHR11902">
    <property type="entry name" value="ENOLASE"/>
    <property type="match status" value="1"/>
</dbReference>
<dbReference type="EC" id="4.2.1.11" evidence="4"/>
<dbReference type="InterPro" id="IPR029017">
    <property type="entry name" value="Enolase-like_N"/>
</dbReference>
<name>A0A8H4W5F5_9HELO</name>
<evidence type="ECO:0000313" key="10">
    <source>
        <dbReference type="EMBL" id="KAF4634933.1"/>
    </source>
</evidence>
<feature type="transmembrane region" description="Helical" evidence="7">
    <location>
        <begin position="180"/>
        <end position="201"/>
    </location>
</feature>
<evidence type="ECO:0000256" key="1">
    <source>
        <dbReference type="ARBA" id="ARBA00001946"/>
    </source>
</evidence>
<dbReference type="Pfam" id="PF03952">
    <property type="entry name" value="Enolase_N"/>
    <property type="match status" value="1"/>
</dbReference>
<comment type="caution">
    <text evidence="10">The sequence shown here is derived from an EMBL/GenBank/DDBJ whole genome shotgun (WGS) entry which is preliminary data.</text>
</comment>
<dbReference type="AlphaFoldDB" id="A0A8H4W5F5"/>
<feature type="transmembrane region" description="Helical" evidence="7">
    <location>
        <begin position="213"/>
        <end position="232"/>
    </location>
</feature>
<reference evidence="10 11" key="1">
    <citation type="submission" date="2020-03" db="EMBL/GenBank/DDBJ databases">
        <title>Draft Genome Sequence of Cudoniella acicularis.</title>
        <authorList>
            <person name="Buettner E."/>
            <person name="Kellner H."/>
        </authorList>
    </citation>
    <scope>NUCLEOTIDE SEQUENCE [LARGE SCALE GENOMIC DNA]</scope>
    <source>
        <strain evidence="10 11">DSM 108380</strain>
    </source>
</reference>
<dbReference type="OrthoDB" id="10009078at2759"/>
<evidence type="ECO:0000256" key="4">
    <source>
        <dbReference type="ARBA" id="ARBA00012058"/>
    </source>
</evidence>
<evidence type="ECO:0000259" key="8">
    <source>
        <dbReference type="SMART" id="SM01192"/>
    </source>
</evidence>
<dbReference type="PRINTS" id="PR00148">
    <property type="entry name" value="ENOLASE"/>
</dbReference>
<dbReference type="GO" id="GO:0006096">
    <property type="term" value="P:glycolytic process"/>
    <property type="evidence" value="ECO:0007669"/>
    <property type="project" value="UniProtKB-UniPathway"/>
</dbReference>
<dbReference type="InterPro" id="IPR036849">
    <property type="entry name" value="Enolase-like_C_sf"/>
</dbReference>
<keyword evidence="5" id="KW-0324">Glycolysis</keyword>
<keyword evidence="11" id="KW-1185">Reference proteome</keyword>
<keyword evidence="7" id="KW-0812">Transmembrane</keyword>
<dbReference type="InterPro" id="IPR000941">
    <property type="entry name" value="Enolase"/>
</dbReference>
<comment type="similarity">
    <text evidence="3">Belongs to the enolase family.</text>
</comment>
<dbReference type="InterPro" id="IPR020811">
    <property type="entry name" value="Enolase_N"/>
</dbReference>
<evidence type="ECO:0000256" key="6">
    <source>
        <dbReference type="ARBA" id="ARBA00023239"/>
    </source>
</evidence>
<comment type="pathway">
    <text evidence="2">Carbohydrate degradation; glycolysis; pyruvate from D-glyceraldehyde 3-phosphate: step 4/5.</text>
</comment>
<feature type="transmembrane region" description="Helical" evidence="7">
    <location>
        <begin position="53"/>
        <end position="74"/>
    </location>
</feature>
<evidence type="ECO:0000256" key="2">
    <source>
        <dbReference type="ARBA" id="ARBA00005031"/>
    </source>
</evidence>
<feature type="domain" description="Enolase C-terminal TIM barrel" evidence="8">
    <location>
        <begin position="496"/>
        <end position="767"/>
    </location>
</feature>
<keyword evidence="7" id="KW-0472">Membrane</keyword>
<feature type="domain" description="Enolase N-terminal" evidence="9">
    <location>
        <begin position="355"/>
        <end position="486"/>
    </location>
</feature>
<dbReference type="SMART" id="SM01192">
    <property type="entry name" value="Enolase_C"/>
    <property type="match status" value="1"/>
</dbReference>
<dbReference type="SUPFAM" id="SSF51604">
    <property type="entry name" value="Enolase C-terminal domain-like"/>
    <property type="match status" value="1"/>
</dbReference>
<evidence type="ECO:0000256" key="3">
    <source>
        <dbReference type="ARBA" id="ARBA00009604"/>
    </source>
</evidence>
<gene>
    <name evidence="10" type="ORF">G7Y89_g3164</name>
</gene>
<dbReference type="Gene3D" id="3.30.390.10">
    <property type="entry name" value="Enolase-like, N-terminal domain"/>
    <property type="match status" value="1"/>
</dbReference>
<protein>
    <recommendedName>
        <fullName evidence="4">phosphopyruvate hydratase</fullName>
        <ecNumber evidence="4">4.2.1.11</ecNumber>
    </recommendedName>
</protein>
<dbReference type="InterPro" id="IPR020810">
    <property type="entry name" value="Enolase_C"/>
</dbReference>
<evidence type="ECO:0000259" key="9">
    <source>
        <dbReference type="SMART" id="SM01193"/>
    </source>
</evidence>
<dbReference type="Pfam" id="PF00113">
    <property type="entry name" value="Enolase_C"/>
    <property type="match status" value="1"/>
</dbReference>
<evidence type="ECO:0000313" key="11">
    <source>
        <dbReference type="Proteomes" id="UP000566819"/>
    </source>
</evidence>
<dbReference type="Pfam" id="PF20684">
    <property type="entry name" value="Fung_rhodopsin"/>
    <property type="match status" value="1"/>
</dbReference>
<dbReference type="UniPathway" id="UPA00109">
    <property type="reaction ID" value="UER00187"/>
</dbReference>
<feature type="transmembrane region" description="Helical" evidence="7">
    <location>
        <begin position="133"/>
        <end position="160"/>
    </location>
</feature>
<feature type="transmembrane region" description="Helical" evidence="7">
    <location>
        <begin position="94"/>
        <end position="121"/>
    </location>
</feature>
<dbReference type="SMART" id="SM01193">
    <property type="entry name" value="Enolase_N"/>
    <property type="match status" value="1"/>
</dbReference>
<dbReference type="SUPFAM" id="SSF54826">
    <property type="entry name" value="Enolase N-terminal domain-like"/>
    <property type="match status" value="1"/>
</dbReference>
<proteinExistence type="inferred from homology"/>
<organism evidence="10 11">
    <name type="scientific">Cudoniella acicularis</name>
    <dbReference type="NCBI Taxonomy" id="354080"/>
    <lineage>
        <taxon>Eukaryota</taxon>
        <taxon>Fungi</taxon>
        <taxon>Dikarya</taxon>
        <taxon>Ascomycota</taxon>
        <taxon>Pezizomycotina</taxon>
        <taxon>Leotiomycetes</taxon>
        <taxon>Helotiales</taxon>
        <taxon>Tricladiaceae</taxon>
        <taxon>Cudoniella</taxon>
    </lineage>
</organism>
<evidence type="ECO:0000256" key="7">
    <source>
        <dbReference type="SAM" id="Phobius"/>
    </source>
</evidence>
<dbReference type="GO" id="GO:0004634">
    <property type="term" value="F:phosphopyruvate hydratase activity"/>
    <property type="evidence" value="ECO:0007669"/>
    <property type="project" value="UniProtKB-EC"/>
</dbReference>